<evidence type="ECO:0000256" key="7">
    <source>
        <dbReference type="SAM" id="MobiDB-lite"/>
    </source>
</evidence>
<protein>
    <submittedName>
        <fullName evidence="9">Uncharacterized protein</fullName>
    </submittedName>
</protein>
<dbReference type="InterPro" id="IPR013936">
    <property type="entry name" value="CRT-like"/>
</dbReference>
<evidence type="ECO:0000256" key="3">
    <source>
        <dbReference type="ARBA" id="ARBA00022448"/>
    </source>
</evidence>
<evidence type="ECO:0000313" key="10">
    <source>
        <dbReference type="Proteomes" id="UP000827721"/>
    </source>
</evidence>
<keyword evidence="5 8" id="KW-1133">Transmembrane helix</keyword>
<evidence type="ECO:0000313" key="9">
    <source>
        <dbReference type="EMBL" id="KAH7567638.1"/>
    </source>
</evidence>
<evidence type="ECO:0000256" key="8">
    <source>
        <dbReference type="SAM" id="Phobius"/>
    </source>
</evidence>
<feature type="transmembrane region" description="Helical" evidence="8">
    <location>
        <begin position="335"/>
        <end position="357"/>
    </location>
</feature>
<dbReference type="PANTHER" id="PTHR31326:SF1">
    <property type="entry name" value="PROTEIN CLT2, CHLOROPLASTIC"/>
    <property type="match status" value="1"/>
</dbReference>
<name>A0ABQ8HTM9_9ROSI</name>
<reference evidence="9 10" key="1">
    <citation type="submission" date="2021-02" db="EMBL/GenBank/DDBJ databases">
        <title>Plant Genome Project.</title>
        <authorList>
            <person name="Zhang R.-G."/>
        </authorList>
    </citation>
    <scope>NUCLEOTIDE SEQUENCE [LARGE SCALE GENOMIC DNA]</scope>
    <source>
        <tissue evidence="9">Leaves</tissue>
    </source>
</reference>
<evidence type="ECO:0000256" key="2">
    <source>
        <dbReference type="ARBA" id="ARBA00006690"/>
    </source>
</evidence>
<dbReference type="Pfam" id="PF08627">
    <property type="entry name" value="CRT-like"/>
    <property type="match status" value="1"/>
</dbReference>
<feature type="transmembrane region" description="Helical" evidence="8">
    <location>
        <begin position="168"/>
        <end position="188"/>
    </location>
</feature>
<feature type="transmembrane region" description="Helical" evidence="8">
    <location>
        <begin position="369"/>
        <end position="389"/>
    </location>
</feature>
<keyword evidence="3" id="KW-0813">Transport</keyword>
<evidence type="ECO:0000256" key="5">
    <source>
        <dbReference type="ARBA" id="ARBA00022989"/>
    </source>
</evidence>
<organism evidence="9 10">
    <name type="scientific">Xanthoceras sorbifolium</name>
    <dbReference type="NCBI Taxonomy" id="99658"/>
    <lineage>
        <taxon>Eukaryota</taxon>
        <taxon>Viridiplantae</taxon>
        <taxon>Streptophyta</taxon>
        <taxon>Embryophyta</taxon>
        <taxon>Tracheophyta</taxon>
        <taxon>Spermatophyta</taxon>
        <taxon>Magnoliopsida</taxon>
        <taxon>eudicotyledons</taxon>
        <taxon>Gunneridae</taxon>
        <taxon>Pentapetalae</taxon>
        <taxon>rosids</taxon>
        <taxon>malvids</taxon>
        <taxon>Sapindales</taxon>
        <taxon>Sapindaceae</taxon>
        <taxon>Xanthoceroideae</taxon>
        <taxon>Xanthoceras</taxon>
    </lineage>
</organism>
<evidence type="ECO:0000256" key="1">
    <source>
        <dbReference type="ARBA" id="ARBA00004141"/>
    </source>
</evidence>
<feature type="region of interest" description="Disordered" evidence="7">
    <location>
        <begin position="58"/>
        <end position="90"/>
    </location>
</feature>
<keyword evidence="6 8" id="KW-0472">Membrane</keyword>
<keyword evidence="10" id="KW-1185">Reference proteome</keyword>
<feature type="transmembrane region" description="Helical" evidence="8">
    <location>
        <begin position="219"/>
        <end position="237"/>
    </location>
</feature>
<dbReference type="PANTHER" id="PTHR31326">
    <property type="entry name" value="PROTEIN CLT2, CHLOROPLASTIC"/>
    <property type="match status" value="1"/>
</dbReference>
<comment type="caution">
    <text evidence="9">The sequence shown here is derived from an EMBL/GenBank/DDBJ whole genome shotgun (WGS) entry which is preliminary data.</text>
</comment>
<keyword evidence="4 8" id="KW-0812">Transmembrane</keyword>
<feature type="transmembrane region" description="Helical" evidence="8">
    <location>
        <begin position="96"/>
        <end position="115"/>
    </location>
</feature>
<dbReference type="EMBL" id="JAFEMO010000007">
    <property type="protein sequence ID" value="KAH7567638.1"/>
    <property type="molecule type" value="Genomic_DNA"/>
</dbReference>
<feature type="transmembrane region" description="Helical" evidence="8">
    <location>
        <begin position="127"/>
        <end position="147"/>
    </location>
</feature>
<evidence type="ECO:0000256" key="6">
    <source>
        <dbReference type="ARBA" id="ARBA00023136"/>
    </source>
</evidence>
<feature type="transmembrane region" description="Helical" evidence="8">
    <location>
        <begin position="249"/>
        <end position="274"/>
    </location>
</feature>
<proteinExistence type="inferred from homology"/>
<comment type="subcellular location">
    <subcellularLocation>
        <location evidence="1">Membrane</location>
        <topology evidence="1">Multi-pass membrane protein</topology>
    </subcellularLocation>
</comment>
<dbReference type="Proteomes" id="UP000827721">
    <property type="component" value="Unassembled WGS sequence"/>
</dbReference>
<feature type="transmembrane region" description="Helical" evidence="8">
    <location>
        <begin position="194"/>
        <end position="212"/>
    </location>
</feature>
<sequence>MGMGYPSTSSFQGIACHPPPPFVGKVNGTSKSHSLVSMFLRRLPLRLPSISSNPNLACRNTNFPRNSPAKPNLTVRASTNNTPPPPPLSSSSNTQLIIISSAITVTLAIANRVLYKLALVPMKQYPFFLAQFTTFGYVVIYFSLLFARYRMGTVTDEMIRLPKSRFMAIGFLEALGLASGMASAAMLPGPSIPILNQAFLVWQLALSALLLGRKYSLNQIAGCLLVATGVVLAVASGSNANQMLSGVEFIWPAIMIASCAFQASASIIKEFIFVDATKRLKGKSVDIFVVNSFGSGFQVSDMSCYKCCDGAPLLPLLYVTTNLAFNISLLRLMKISTAVVASLVVMLSVPLSIYVLSLPLPYLPEGSSLSPFFLFGSLILVLGLLLYNLPHPAKQSS</sequence>
<evidence type="ECO:0000256" key="4">
    <source>
        <dbReference type="ARBA" id="ARBA00022692"/>
    </source>
</evidence>
<comment type="similarity">
    <text evidence="2">Belongs to the CRT-like transporter family.</text>
</comment>
<accession>A0ABQ8HTM9</accession>
<gene>
    <name evidence="9" type="ORF">JRO89_XS07G0109500</name>
</gene>